<dbReference type="Proteomes" id="UP000002007">
    <property type="component" value="Chromosome"/>
</dbReference>
<evidence type="ECO:0000256" key="1">
    <source>
        <dbReference type="SAM" id="MobiDB-lite"/>
    </source>
</evidence>
<feature type="region of interest" description="Disordered" evidence="1">
    <location>
        <begin position="1"/>
        <end position="33"/>
    </location>
</feature>
<dbReference type="KEGG" id="rsa:RSal33209_1520"/>
<organism evidence="2 3">
    <name type="scientific">Renibacterium salmoninarum (strain ATCC 33209 / DSM 20767 / JCM 11484 / NBRC 15589 / NCIMB 2235)</name>
    <dbReference type="NCBI Taxonomy" id="288705"/>
    <lineage>
        <taxon>Bacteria</taxon>
        <taxon>Bacillati</taxon>
        <taxon>Actinomycetota</taxon>
        <taxon>Actinomycetes</taxon>
        <taxon>Micrococcales</taxon>
        <taxon>Micrococcaceae</taxon>
        <taxon>Renibacterium</taxon>
    </lineage>
</organism>
<protein>
    <submittedName>
        <fullName evidence="2">Uncharacterized protein</fullName>
    </submittedName>
</protein>
<sequence>MRWRAQSSLQPLGRRDGKGQPLSGADRRRSGKAHRGVVWFAWKAFAYNAY</sequence>
<accession>A9WNQ7</accession>
<proteinExistence type="predicted"/>
<keyword evidence="3" id="KW-1185">Reference proteome</keyword>
<dbReference type="AlphaFoldDB" id="A9WNQ7"/>
<feature type="compositionally biased region" description="Polar residues" evidence="1">
    <location>
        <begin position="1"/>
        <end position="10"/>
    </location>
</feature>
<dbReference type="HOGENOM" id="CLU_3121866_0_0_11"/>
<gene>
    <name evidence="2" type="ordered locus">RSal33209_1520</name>
</gene>
<dbReference type="EMBL" id="CP000910">
    <property type="protein sequence ID" value="ABY23256.1"/>
    <property type="molecule type" value="Genomic_DNA"/>
</dbReference>
<reference evidence="3" key="1">
    <citation type="journal article" date="2008" name="J. Bacteriol.">
        <title>Genome sequence of the fish pathogen Renibacterium salmoninarum suggests reductive evolution away from an environmental Arthrobacter ancestor.</title>
        <authorList>
            <person name="Wiens G.D."/>
            <person name="Rockey D.D."/>
            <person name="Wu Z."/>
            <person name="Chang J."/>
            <person name="Levy R."/>
            <person name="Crane S."/>
            <person name="Chen D.S."/>
            <person name="Capri G.R."/>
            <person name="Burnett J.R."/>
            <person name="Sudheesh P.S."/>
            <person name="Schipma M.J."/>
            <person name="Burd H."/>
            <person name="Bhattacharyya A."/>
            <person name="Rhodes L.D."/>
            <person name="Kaul R."/>
            <person name="Strom M.S."/>
        </authorList>
    </citation>
    <scope>NUCLEOTIDE SEQUENCE [LARGE SCALE GENOMIC DNA]</scope>
    <source>
        <strain evidence="3">ATCC 33209 / DSM 20767 / JCM 11484 / NBRC 15589 / NCIMB 2235</strain>
    </source>
</reference>
<evidence type="ECO:0000313" key="3">
    <source>
        <dbReference type="Proteomes" id="UP000002007"/>
    </source>
</evidence>
<name>A9WNQ7_RENSM</name>
<evidence type="ECO:0000313" key="2">
    <source>
        <dbReference type="EMBL" id="ABY23256.1"/>
    </source>
</evidence>